<gene>
    <name evidence="4" type="ORF">F0562_018820</name>
</gene>
<protein>
    <recommendedName>
        <fullName evidence="6">EF-hand domain-containing protein</fullName>
    </recommendedName>
</protein>
<dbReference type="GO" id="GO:0016197">
    <property type="term" value="P:endosomal transport"/>
    <property type="evidence" value="ECO:0007669"/>
    <property type="project" value="TreeGrafter"/>
</dbReference>
<feature type="region of interest" description="Disordered" evidence="1">
    <location>
        <begin position="72"/>
        <end position="171"/>
    </location>
</feature>
<dbReference type="GO" id="GO:0005737">
    <property type="term" value="C:cytoplasm"/>
    <property type="evidence" value="ECO:0007669"/>
    <property type="project" value="TreeGrafter"/>
</dbReference>
<dbReference type="PROSITE" id="PS50222">
    <property type="entry name" value="EF_HAND_2"/>
    <property type="match status" value="1"/>
</dbReference>
<dbReference type="Proteomes" id="UP000325577">
    <property type="component" value="Linkage Group LG9"/>
</dbReference>
<dbReference type="InterPro" id="IPR011992">
    <property type="entry name" value="EF-hand-dom_pair"/>
</dbReference>
<dbReference type="GO" id="GO:0006897">
    <property type="term" value="P:endocytosis"/>
    <property type="evidence" value="ECO:0007669"/>
    <property type="project" value="TreeGrafter"/>
</dbReference>
<feature type="domain" description="EH" evidence="2">
    <location>
        <begin position="244"/>
        <end position="289"/>
    </location>
</feature>
<dbReference type="EMBL" id="CM018052">
    <property type="protein sequence ID" value="KAA8515569.1"/>
    <property type="molecule type" value="Genomic_DNA"/>
</dbReference>
<dbReference type="InterPro" id="IPR002048">
    <property type="entry name" value="EF_hand_dom"/>
</dbReference>
<proteinExistence type="predicted"/>
<dbReference type="GO" id="GO:0005509">
    <property type="term" value="F:calcium ion binding"/>
    <property type="evidence" value="ECO:0007669"/>
    <property type="project" value="InterPro"/>
</dbReference>
<evidence type="ECO:0000313" key="4">
    <source>
        <dbReference type="EMBL" id="KAA8515569.1"/>
    </source>
</evidence>
<dbReference type="InterPro" id="IPR000261">
    <property type="entry name" value="EH_dom"/>
</dbReference>
<dbReference type="CDD" id="cd00052">
    <property type="entry name" value="EH"/>
    <property type="match status" value="1"/>
</dbReference>
<dbReference type="GO" id="GO:0005886">
    <property type="term" value="C:plasma membrane"/>
    <property type="evidence" value="ECO:0007669"/>
    <property type="project" value="TreeGrafter"/>
</dbReference>
<feature type="compositionally biased region" description="Basic and acidic residues" evidence="1">
    <location>
        <begin position="72"/>
        <end position="98"/>
    </location>
</feature>
<dbReference type="AlphaFoldDB" id="A0A5J4ZCE0"/>
<name>A0A5J4ZCE0_9ASTE</name>
<dbReference type="Gene3D" id="1.10.238.10">
    <property type="entry name" value="EF-hand"/>
    <property type="match status" value="1"/>
</dbReference>
<dbReference type="InterPro" id="IPR008700">
    <property type="entry name" value="TypeIII_avirulence_cleave"/>
</dbReference>
<feature type="domain" description="EF-hand" evidence="3">
    <location>
        <begin position="243"/>
        <end position="278"/>
    </location>
</feature>
<reference evidence="4 5" key="1">
    <citation type="submission" date="2019-09" db="EMBL/GenBank/DDBJ databases">
        <title>A chromosome-level genome assembly of the Chinese tupelo Nyssa sinensis.</title>
        <authorList>
            <person name="Yang X."/>
            <person name="Kang M."/>
            <person name="Yang Y."/>
            <person name="Xiong H."/>
            <person name="Wang M."/>
            <person name="Zhang Z."/>
            <person name="Wang Z."/>
            <person name="Wu H."/>
            <person name="Ma T."/>
            <person name="Liu J."/>
            <person name="Xi Z."/>
        </authorList>
    </citation>
    <scope>NUCLEOTIDE SEQUENCE [LARGE SCALE GENOMIC DNA]</scope>
    <source>
        <strain evidence="4">J267</strain>
        <tissue evidence="4">Leaf</tissue>
    </source>
</reference>
<evidence type="ECO:0000256" key="1">
    <source>
        <dbReference type="SAM" id="MobiDB-lite"/>
    </source>
</evidence>
<keyword evidence="5" id="KW-1185">Reference proteome</keyword>
<dbReference type="SUPFAM" id="SSF47473">
    <property type="entry name" value="EF-hand"/>
    <property type="match status" value="1"/>
</dbReference>
<evidence type="ECO:0000259" key="2">
    <source>
        <dbReference type="PROSITE" id="PS50031"/>
    </source>
</evidence>
<evidence type="ECO:0008006" key="6">
    <source>
        <dbReference type="Google" id="ProtNLM"/>
    </source>
</evidence>
<dbReference type="PANTHER" id="PTHR11216:SF31">
    <property type="entry name" value="AT21416P"/>
    <property type="match status" value="1"/>
</dbReference>
<dbReference type="SMART" id="SM00027">
    <property type="entry name" value="EH"/>
    <property type="match status" value="1"/>
</dbReference>
<dbReference type="Pfam" id="PF12763">
    <property type="entry name" value="EH"/>
    <property type="match status" value="1"/>
</dbReference>
<dbReference type="Pfam" id="PF05627">
    <property type="entry name" value="AvrRpt-cleavage"/>
    <property type="match status" value="2"/>
</dbReference>
<evidence type="ECO:0000259" key="3">
    <source>
        <dbReference type="PROSITE" id="PS50222"/>
    </source>
</evidence>
<dbReference type="PROSITE" id="PS50031">
    <property type="entry name" value="EH"/>
    <property type="match status" value="1"/>
</dbReference>
<evidence type="ECO:0000313" key="5">
    <source>
        <dbReference type="Proteomes" id="UP000325577"/>
    </source>
</evidence>
<organism evidence="4 5">
    <name type="scientific">Nyssa sinensis</name>
    <dbReference type="NCBI Taxonomy" id="561372"/>
    <lineage>
        <taxon>Eukaryota</taxon>
        <taxon>Viridiplantae</taxon>
        <taxon>Streptophyta</taxon>
        <taxon>Embryophyta</taxon>
        <taxon>Tracheophyta</taxon>
        <taxon>Spermatophyta</taxon>
        <taxon>Magnoliopsida</taxon>
        <taxon>eudicotyledons</taxon>
        <taxon>Gunneridae</taxon>
        <taxon>Pentapetalae</taxon>
        <taxon>asterids</taxon>
        <taxon>Cornales</taxon>
        <taxon>Nyssaceae</taxon>
        <taxon>Nyssa</taxon>
    </lineage>
</organism>
<accession>A0A5J4ZCE0</accession>
<sequence>MALLQQQSHIPKFGNWDSDNVPYTAYFEIARKEKASGVRMNPNDPEENPDAFIFARGEAGSGDVFPAVQTRVHDSSDKSMSAEKSHTGGHRQHNDHWRNSSNHQKSGSHKSMTSESGSDKSSSDYSPQPNPSHMKSDRKSITEGNNNLSSLSLGPGRLRGGSNPSDDMSYRSVSVPKFGEWDEKSGEGFTVIFNKVKEEKKIAAAKLPTVLPPQPGNYSNNQKQDTRSKMEIVSGPISSCSKEHQKIYQQWFNFADSDGDGRITGNDATKFFRMSNLSGTKLKQVWAIADSRRQGYLGFITAMQLVSIAQAGHKLTPDLLKTTGK</sequence>
<feature type="compositionally biased region" description="Low complexity" evidence="1">
    <location>
        <begin position="144"/>
        <end position="165"/>
    </location>
</feature>
<dbReference type="PANTHER" id="PTHR11216">
    <property type="entry name" value="EH DOMAIN"/>
    <property type="match status" value="1"/>
</dbReference>
<dbReference type="OrthoDB" id="765662at2759"/>